<evidence type="ECO:0000256" key="1">
    <source>
        <dbReference type="SAM" id="MobiDB-lite"/>
    </source>
</evidence>
<organism evidence="3 4">
    <name type="scientific">Malassezia nana</name>
    <dbReference type="NCBI Taxonomy" id="180528"/>
    <lineage>
        <taxon>Eukaryota</taxon>
        <taxon>Fungi</taxon>
        <taxon>Dikarya</taxon>
        <taxon>Basidiomycota</taxon>
        <taxon>Ustilaginomycotina</taxon>
        <taxon>Malasseziomycetes</taxon>
        <taxon>Malasseziales</taxon>
        <taxon>Malasseziaceae</taxon>
        <taxon>Malassezia</taxon>
    </lineage>
</organism>
<reference evidence="3" key="1">
    <citation type="submission" date="2023-03" db="EMBL/GenBank/DDBJ databases">
        <title>Mating type loci evolution in Malassezia.</title>
        <authorList>
            <person name="Coelho M.A."/>
        </authorList>
    </citation>
    <scope>NUCLEOTIDE SEQUENCE</scope>
    <source>
        <strain evidence="3">CBS 9557</strain>
    </source>
</reference>
<dbReference type="InterPro" id="IPR000719">
    <property type="entry name" value="Prot_kinase_dom"/>
</dbReference>
<dbReference type="Proteomes" id="UP001213623">
    <property type="component" value="Chromosome 5"/>
</dbReference>
<dbReference type="EMBL" id="CP119896">
    <property type="protein sequence ID" value="WFD27895.1"/>
    <property type="molecule type" value="Genomic_DNA"/>
</dbReference>
<dbReference type="Pfam" id="PF00069">
    <property type="entry name" value="Pkinase"/>
    <property type="match status" value="1"/>
</dbReference>
<dbReference type="Gene3D" id="1.10.510.10">
    <property type="entry name" value="Transferase(Phosphotransferase) domain 1"/>
    <property type="match status" value="1"/>
</dbReference>
<sequence>MGERPPGVQHPPNLRPLSDRHNASLFLGKDEERWAKFLCEDGGTPCRFVQSACTLLPYKVNNIAKGMHKYASSLGLSAQAKSESEDPATKDAGSSDAPRKTTERAKPWTVQPSSARLSDRSNETKSSSVISPDAFSPPLRSPLVVSATPSKLDATSPSKLEEALTAALAEQAQVDPGPSVSSVASEIIEEEDGATPQASTVHIPEPVCRAQPPMDLTVQTRRYRRSRLLRSAQKDRVPTPRSGSPERMGMTSATPPIPLYGNLDILPLRPRRTIEDVEGTLYDEEGPFREDETSDSISVRLFYAPGKAGQAGISYLITTPDNRVFSAAKRRRWAMDEFGNFFAAMEIKSVESKLRNAYDDMIDPVYVHEYEHDLRKHYEDDILDELQKAETLTPGESLVTPHVLRTEDGKIVRLEEDFPEEAFFAIAGCQDEELYPVVLRVFVDAIRLLWRMHSHGWMHGDIKLENLMFSRNAELYIIDFENASPFRGSRQHDGMIQLLSYDWTPPELEVSHLGRRMGPTGDLWALGANLIRAFALRDGVTDGAVREMLMGEGKDTFFAFRRELLQTSEVVPDAPPVAYGVNLGPLLRDANVEYLPVHLNPARVLRLFAQKGPLLLQYVLAHSVTPTPSERDERQGVELAEQLLKAPENEALWRIVSKALATSIELSGSSWVRPKLDEARHILELGQDGQDE</sequence>
<gene>
    <name evidence="3" type="ORF">MNAN1_002903</name>
</gene>
<dbReference type="AlphaFoldDB" id="A0AAF0J8C7"/>
<proteinExistence type="predicted"/>
<dbReference type="InterPro" id="IPR011009">
    <property type="entry name" value="Kinase-like_dom_sf"/>
</dbReference>
<dbReference type="GO" id="GO:0004672">
    <property type="term" value="F:protein kinase activity"/>
    <property type="evidence" value="ECO:0007669"/>
    <property type="project" value="InterPro"/>
</dbReference>
<evidence type="ECO:0000313" key="3">
    <source>
        <dbReference type="EMBL" id="WFD27895.1"/>
    </source>
</evidence>
<name>A0AAF0J8C7_9BASI</name>
<feature type="domain" description="Protein kinase" evidence="2">
    <location>
        <begin position="300"/>
        <end position="672"/>
    </location>
</feature>
<dbReference type="SMART" id="SM00220">
    <property type="entry name" value="S_TKc"/>
    <property type="match status" value="1"/>
</dbReference>
<accession>A0AAF0J8C7</accession>
<dbReference type="GO" id="GO:0005524">
    <property type="term" value="F:ATP binding"/>
    <property type="evidence" value="ECO:0007669"/>
    <property type="project" value="InterPro"/>
</dbReference>
<feature type="compositionally biased region" description="Basic and acidic residues" evidence="1">
    <location>
        <begin position="97"/>
        <end position="106"/>
    </location>
</feature>
<keyword evidence="4" id="KW-1185">Reference proteome</keyword>
<feature type="region of interest" description="Disordered" evidence="1">
    <location>
        <begin position="230"/>
        <end position="256"/>
    </location>
</feature>
<evidence type="ECO:0000313" key="4">
    <source>
        <dbReference type="Proteomes" id="UP001213623"/>
    </source>
</evidence>
<protein>
    <recommendedName>
        <fullName evidence="2">Protein kinase domain-containing protein</fullName>
    </recommendedName>
</protein>
<evidence type="ECO:0000259" key="2">
    <source>
        <dbReference type="SMART" id="SM00220"/>
    </source>
</evidence>
<dbReference type="SUPFAM" id="SSF56112">
    <property type="entry name" value="Protein kinase-like (PK-like)"/>
    <property type="match status" value="1"/>
</dbReference>
<feature type="region of interest" description="Disordered" evidence="1">
    <location>
        <begin position="81"/>
        <end position="142"/>
    </location>
</feature>